<dbReference type="EMBL" id="LHPG02000005">
    <property type="protein sequence ID" value="PRW58577.1"/>
    <property type="molecule type" value="Genomic_DNA"/>
</dbReference>
<dbReference type="PANTHER" id="PTHR14273">
    <property type="entry name" value="LYR MOTIF-CONTAINING PROTEIN 1"/>
    <property type="match status" value="1"/>
</dbReference>
<dbReference type="Pfam" id="PF05347">
    <property type="entry name" value="Complex1_LYR"/>
    <property type="match status" value="1"/>
</dbReference>
<dbReference type="InterPro" id="IPR040330">
    <property type="entry name" value="LYRM1"/>
</dbReference>
<dbReference type="Proteomes" id="UP000239899">
    <property type="component" value="Unassembled WGS sequence"/>
</dbReference>
<gene>
    <name evidence="4" type="ORF">C2E21_3217</name>
</gene>
<sequence>MSVELRRQALSLYRRLLRAAREWKGSTEEADYIRQEARQQFRANRLDARSEAAVAQALEEGEKRLELALHYGIAFPRLHHADQFAKTPYWDKPRLGGEPEEVASGIRDRSIADKLAAAARRRREKLAAQQQQQQHGDGGAPE</sequence>
<dbReference type="InterPro" id="IPR008011">
    <property type="entry name" value="Complex1_LYR_dom"/>
</dbReference>
<evidence type="ECO:0000313" key="4">
    <source>
        <dbReference type="EMBL" id="PRW58577.1"/>
    </source>
</evidence>
<reference evidence="4 5" key="1">
    <citation type="journal article" date="2018" name="Plant J.">
        <title>Genome sequences of Chlorella sorokiniana UTEX 1602 and Micractinium conductrix SAG 241.80: implications to maltose excretion by a green alga.</title>
        <authorList>
            <person name="Arriola M.B."/>
            <person name="Velmurugan N."/>
            <person name="Zhang Y."/>
            <person name="Plunkett M.H."/>
            <person name="Hondzo H."/>
            <person name="Barney B.M."/>
        </authorList>
    </citation>
    <scope>NUCLEOTIDE SEQUENCE [LARGE SCALE GENOMIC DNA]</scope>
    <source>
        <strain evidence="5">UTEX 1602</strain>
    </source>
</reference>
<evidence type="ECO:0000259" key="3">
    <source>
        <dbReference type="Pfam" id="PF05347"/>
    </source>
</evidence>
<dbReference type="AlphaFoldDB" id="A0A2P6TWZ5"/>
<accession>A0A2P6TWZ5</accession>
<keyword evidence="5" id="KW-1185">Reference proteome</keyword>
<evidence type="ECO:0000256" key="2">
    <source>
        <dbReference type="SAM" id="MobiDB-lite"/>
    </source>
</evidence>
<name>A0A2P6TWZ5_CHLSO</name>
<evidence type="ECO:0000313" key="5">
    <source>
        <dbReference type="Proteomes" id="UP000239899"/>
    </source>
</evidence>
<dbReference type="PANTHER" id="PTHR14273:SF0">
    <property type="entry name" value="LYR MOTIF-CONTAINING PROTEIN 1"/>
    <property type="match status" value="1"/>
</dbReference>
<dbReference type="OrthoDB" id="513812at2759"/>
<organism evidence="4 5">
    <name type="scientific">Chlorella sorokiniana</name>
    <name type="common">Freshwater green alga</name>
    <dbReference type="NCBI Taxonomy" id="3076"/>
    <lineage>
        <taxon>Eukaryota</taxon>
        <taxon>Viridiplantae</taxon>
        <taxon>Chlorophyta</taxon>
        <taxon>core chlorophytes</taxon>
        <taxon>Trebouxiophyceae</taxon>
        <taxon>Chlorellales</taxon>
        <taxon>Chlorellaceae</taxon>
        <taxon>Chlorella clade</taxon>
        <taxon>Chlorella</taxon>
    </lineage>
</organism>
<dbReference type="STRING" id="3076.A0A2P6TWZ5"/>
<proteinExistence type="inferred from homology"/>
<dbReference type="GO" id="GO:0005739">
    <property type="term" value="C:mitochondrion"/>
    <property type="evidence" value="ECO:0007669"/>
    <property type="project" value="TreeGrafter"/>
</dbReference>
<evidence type="ECO:0000256" key="1">
    <source>
        <dbReference type="ARBA" id="ARBA00009508"/>
    </source>
</evidence>
<dbReference type="InterPro" id="IPR045294">
    <property type="entry name" value="Complex1_LYR_LYRM1"/>
</dbReference>
<feature type="region of interest" description="Disordered" evidence="2">
    <location>
        <begin position="89"/>
        <end position="108"/>
    </location>
</feature>
<comment type="similarity">
    <text evidence="1">Belongs to the complex I LYR family.</text>
</comment>
<comment type="caution">
    <text evidence="4">The sequence shown here is derived from an EMBL/GenBank/DDBJ whole genome shotgun (WGS) entry which is preliminary data.</text>
</comment>
<protein>
    <submittedName>
        <fullName evidence="4">LYR motif-containing 1</fullName>
    </submittedName>
</protein>
<feature type="region of interest" description="Disordered" evidence="2">
    <location>
        <begin position="118"/>
        <end position="142"/>
    </location>
</feature>
<dbReference type="CDD" id="cd20261">
    <property type="entry name" value="Complex1_LYR_LYRM1"/>
    <property type="match status" value="1"/>
</dbReference>
<feature type="domain" description="Complex 1 LYR protein" evidence="3">
    <location>
        <begin position="7"/>
        <end position="66"/>
    </location>
</feature>